<dbReference type="EMBL" id="KK112885">
    <property type="protein sequence ID" value="KFM58768.1"/>
    <property type="molecule type" value="Genomic_DNA"/>
</dbReference>
<feature type="non-terminal residue" evidence="1">
    <location>
        <position position="72"/>
    </location>
</feature>
<evidence type="ECO:0000313" key="2">
    <source>
        <dbReference type="Proteomes" id="UP000054359"/>
    </source>
</evidence>
<accession>A0A087T0X9</accession>
<protein>
    <submittedName>
        <fullName evidence="1">Uncharacterized protein</fullName>
    </submittedName>
</protein>
<sequence length="72" mass="8243">MENNKQSCVIQAADLWKFYKRPVDSIVKAGDVIFKLSEEEEDVSTDVSIQHESAKFISVETQTDYRESEAQT</sequence>
<proteinExistence type="predicted"/>
<keyword evidence="2" id="KW-1185">Reference proteome</keyword>
<gene>
    <name evidence="1" type="ORF">X975_23958</name>
</gene>
<dbReference type="Proteomes" id="UP000054359">
    <property type="component" value="Unassembled WGS sequence"/>
</dbReference>
<evidence type="ECO:0000313" key="1">
    <source>
        <dbReference type="EMBL" id="KFM58768.1"/>
    </source>
</evidence>
<name>A0A087T0X9_STEMI</name>
<reference evidence="1 2" key="1">
    <citation type="submission" date="2013-11" db="EMBL/GenBank/DDBJ databases">
        <title>Genome sequencing of Stegodyphus mimosarum.</title>
        <authorList>
            <person name="Bechsgaard J."/>
        </authorList>
    </citation>
    <scope>NUCLEOTIDE SEQUENCE [LARGE SCALE GENOMIC DNA]</scope>
</reference>
<organism evidence="1 2">
    <name type="scientific">Stegodyphus mimosarum</name>
    <name type="common">African social velvet spider</name>
    <dbReference type="NCBI Taxonomy" id="407821"/>
    <lineage>
        <taxon>Eukaryota</taxon>
        <taxon>Metazoa</taxon>
        <taxon>Ecdysozoa</taxon>
        <taxon>Arthropoda</taxon>
        <taxon>Chelicerata</taxon>
        <taxon>Arachnida</taxon>
        <taxon>Araneae</taxon>
        <taxon>Araneomorphae</taxon>
        <taxon>Entelegynae</taxon>
        <taxon>Eresoidea</taxon>
        <taxon>Eresidae</taxon>
        <taxon>Stegodyphus</taxon>
    </lineage>
</organism>
<dbReference type="AlphaFoldDB" id="A0A087T0X9"/>
<dbReference type="OrthoDB" id="567787at2759"/>